<evidence type="ECO:0000256" key="3">
    <source>
        <dbReference type="ARBA" id="ARBA00022723"/>
    </source>
</evidence>
<dbReference type="GO" id="GO:0000981">
    <property type="term" value="F:DNA-binding transcription factor activity, RNA polymerase II-specific"/>
    <property type="evidence" value="ECO:0007669"/>
    <property type="project" value="TreeGrafter"/>
</dbReference>
<reference evidence="14" key="2">
    <citation type="submission" date="2025-08" db="UniProtKB">
        <authorList>
            <consortium name="Ensembl"/>
        </authorList>
    </citation>
    <scope>IDENTIFICATION</scope>
</reference>
<dbReference type="SMART" id="SM00355">
    <property type="entry name" value="ZnF_C2H2"/>
    <property type="match status" value="15"/>
</dbReference>
<feature type="domain" description="C2H2-type" evidence="13">
    <location>
        <begin position="617"/>
        <end position="644"/>
    </location>
</feature>
<dbReference type="FunFam" id="3.30.160.60:FF:002343">
    <property type="entry name" value="Zinc finger protein 33A"/>
    <property type="match status" value="1"/>
</dbReference>
<evidence type="ECO:0000256" key="6">
    <source>
        <dbReference type="ARBA" id="ARBA00022833"/>
    </source>
</evidence>
<evidence type="ECO:0000313" key="15">
    <source>
        <dbReference type="Proteomes" id="UP000694395"/>
    </source>
</evidence>
<reference evidence="14" key="3">
    <citation type="submission" date="2025-09" db="UniProtKB">
        <authorList>
            <consortium name="Ensembl"/>
        </authorList>
    </citation>
    <scope>IDENTIFICATION</scope>
</reference>
<keyword evidence="4" id="KW-0677">Repeat</keyword>
<dbReference type="AlphaFoldDB" id="A0A8C7QL52"/>
<feature type="domain" description="C2H2-type" evidence="13">
    <location>
        <begin position="918"/>
        <end position="945"/>
    </location>
</feature>
<dbReference type="GO" id="GO:0005634">
    <property type="term" value="C:nucleus"/>
    <property type="evidence" value="ECO:0007669"/>
    <property type="project" value="UniProtKB-SubCell"/>
</dbReference>
<evidence type="ECO:0000256" key="12">
    <source>
        <dbReference type="SAM" id="MobiDB-lite"/>
    </source>
</evidence>
<dbReference type="Ensembl" id="ENSOMYT00000043988.2">
    <property type="protein sequence ID" value="ENSOMYP00000040286.2"/>
    <property type="gene ID" value="ENSOMYG00000018686.2"/>
</dbReference>
<dbReference type="PANTHER" id="PTHR14196">
    <property type="entry name" value="ODD-SKIPPED - RELATED"/>
    <property type="match status" value="1"/>
</dbReference>
<name>A0A8C7QL52_ONCMY</name>
<dbReference type="PANTHER" id="PTHR14196:SF12">
    <property type="entry name" value="ZINC FINGER PROTEIN 208-LIKE"/>
    <property type="match status" value="1"/>
</dbReference>
<feature type="region of interest" description="Disordered" evidence="12">
    <location>
        <begin position="367"/>
        <end position="388"/>
    </location>
</feature>
<comment type="similarity">
    <text evidence="2">Belongs to the krueppel C2H2-type zinc-finger protein family.</text>
</comment>
<feature type="domain" description="C2H2-type" evidence="13">
    <location>
        <begin position="946"/>
        <end position="973"/>
    </location>
</feature>
<feature type="domain" description="C2H2-type" evidence="13">
    <location>
        <begin position="745"/>
        <end position="772"/>
    </location>
</feature>
<evidence type="ECO:0000256" key="2">
    <source>
        <dbReference type="ARBA" id="ARBA00006991"/>
    </source>
</evidence>
<dbReference type="PROSITE" id="PS00028">
    <property type="entry name" value="ZINC_FINGER_C2H2_1"/>
    <property type="match status" value="13"/>
</dbReference>
<dbReference type="CDD" id="cd11657">
    <property type="entry name" value="TIN2_N"/>
    <property type="match status" value="1"/>
</dbReference>
<feature type="compositionally biased region" description="Basic and acidic residues" evidence="12">
    <location>
        <begin position="558"/>
        <end position="570"/>
    </location>
</feature>
<evidence type="ECO:0000259" key="13">
    <source>
        <dbReference type="PROSITE" id="PS50157"/>
    </source>
</evidence>
<feature type="domain" description="C2H2-type" evidence="13">
    <location>
        <begin position="773"/>
        <end position="800"/>
    </location>
</feature>
<feature type="compositionally biased region" description="Basic and acidic residues" evidence="12">
    <location>
        <begin position="536"/>
        <end position="549"/>
    </location>
</feature>
<organism evidence="14 15">
    <name type="scientific">Oncorhynchus mykiss</name>
    <name type="common">Rainbow trout</name>
    <name type="synonym">Salmo gairdneri</name>
    <dbReference type="NCBI Taxonomy" id="8022"/>
    <lineage>
        <taxon>Eukaryota</taxon>
        <taxon>Metazoa</taxon>
        <taxon>Chordata</taxon>
        <taxon>Craniata</taxon>
        <taxon>Vertebrata</taxon>
        <taxon>Euteleostomi</taxon>
        <taxon>Actinopterygii</taxon>
        <taxon>Neopterygii</taxon>
        <taxon>Teleostei</taxon>
        <taxon>Protacanthopterygii</taxon>
        <taxon>Salmoniformes</taxon>
        <taxon>Salmonidae</taxon>
        <taxon>Salmoninae</taxon>
        <taxon>Oncorhynchus</taxon>
    </lineage>
</organism>
<dbReference type="Gene3D" id="3.30.160.60">
    <property type="entry name" value="Classic Zinc Finger"/>
    <property type="match status" value="12"/>
</dbReference>
<feature type="region of interest" description="Disordered" evidence="12">
    <location>
        <begin position="512"/>
        <end position="612"/>
    </location>
</feature>
<dbReference type="Pfam" id="PF14973">
    <property type="entry name" value="TINF2_N"/>
    <property type="match status" value="1"/>
</dbReference>
<evidence type="ECO:0000256" key="5">
    <source>
        <dbReference type="ARBA" id="ARBA00022771"/>
    </source>
</evidence>
<dbReference type="InterPro" id="IPR013087">
    <property type="entry name" value="Znf_C2H2_type"/>
</dbReference>
<dbReference type="FunFam" id="3.30.160.60:FF:000072">
    <property type="entry name" value="zinc finger protein 143 isoform X1"/>
    <property type="match status" value="1"/>
</dbReference>
<keyword evidence="6" id="KW-0862">Zinc</keyword>
<dbReference type="GO" id="GO:0000977">
    <property type="term" value="F:RNA polymerase II transcription regulatory region sequence-specific DNA binding"/>
    <property type="evidence" value="ECO:0007669"/>
    <property type="project" value="TreeGrafter"/>
</dbReference>
<feature type="domain" description="C2H2-type" evidence="13">
    <location>
        <begin position="691"/>
        <end position="718"/>
    </location>
</feature>
<feature type="domain" description="C2H2-type" evidence="13">
    <location>
        <begin position="799"/>
        <end position="829"/>
    </location>
</feature>
<dbReference type="Proteomes" id="UP000694395">
    <property type="component" value="Chromosome 20"/>
</dbReference>
<feature type="domain" description="C2H2-type" evidence="13">
    <location>
        <begin position="455"/>
        <end position="482"/>
    </location>
</feature>
<protein>
    <recommendedName>
        <fullName evidence="13">C2H2-type domain-containing protein</fullName>
    </recommendedName>
</protein>
<dbReference type="FunFam" id="3.30.160.60:FF:000446">
    <property type="entry name" value="Zinc finger protein"/>
    <property type="match status" value="1"/>
</dbReference>
<keyword evidence="5 11" id="KW-0863">Zinc-finger</keyword>
<evidence type="ECO:0000313" key="14">
    <source>
        <dbReference type="Ensembl" id="ENSOMYP00000040286.2"/>
    </source>
</evidence>
<evidence type="ECO:0000256" key="7">
    <source>
        <dbReference type="ARBA" id="ARBA00023015"/>
    </source>
</evidence>
<comment type="subcellular location">
    <subcellularLocation>
        <location evidence="1">Nucleus</location>
    </subcellularLocation>
</comment>
<dbReference type="FunFam" id="3.30.160.60:FF:000688">
    <property type="entry name" value="zinc finger protein 197 isoform X1"/>
    <property type="match status" value="2"/>
</dbReference>
<dbReference type="FunFam" id="3.30.160.60:FF:000624">
    <property type="entry name" value="zinc finger protein 697"/>
    <property type="match status" value="1"/>
</dbReference>
<dbReference type="Pfam" id="PF13894">
    <property type="entry name" value="zf-C2H2_4"/>
    <property type="match status" value="1"/>
</dbReference>
<dbReference type="GO" id="GO:0008270">
    <property type="term" value="F:zinc ion binding"/>
    <property type="evidence" value="ECO:0007669"/>
    <property type="project" value="UniProtKB-KW"/>
</dbReference>
<evidence type="ECO:0000256" key="8">
    <source>
        <dbReference type="ARBA" id="ARBA00023125"/>
    </source>
</evidence>
<feature type="compositionally biased region" description="Basic and acidic residues" evidence="12">
    <location>
        <begin position="379"/>
        <end position="388"/>
    </location>
</feature>
<keyword evidence="9" id="KW-0804">Transcription</keyword>
<keyword evidence="10" id="KW-0539">Nucleus</keyword>
<dbReference type="InterPro" id="IPR036236">
    <property type="entry name" value="Znf_C2H2_sf"/>
</dbReference>
<keyword evidence="7" id="KW-0805">Transcription regulation</keyword>
<dbReference type="InterPro" id="IPR029400">
    <property type="entry name" value="TINF2_N"/>
</dbReference>
<evidence type="ECO:0000256" key="1">
    <source>
        <dbReference type="ARBA" id="ARBA00004123"/>
    </source>
</evidence>
<feature type="domain" description="C2H2-type" evidence="13">
    <location>
        <begin position="888"/>
        <end position="917"/>
    </location>
</feature>
<accession>A0A8C7QL52</accession>
<keyword evidence="3" id="KW-0479">Metal-binding</keyword>
<dbReference type="InterPro" id="IPR050717">
    <property type="entry name" value="C2H2-ZF_Transcription_Reg"/>
</dbReference>
<dbReference type="FunFam" id="3.30.160.60:FF:000322">
    <property type="entry name" value="GDNF-inducible zinc finger protein 1"/>
    <property type="match status" value="1"/>
</dbReference>
<reference evidence="14" key="1">
    <citation type="submission" date="2020-07" db="EMBL/GenBank/DDBJ databases">
        <title>A long reads based de novo assembly of the rainbow trout Arlee double haploid line genome.</title>
        <authorList>
            <person name="Gao G."/>
            <person name="Palti Y."/>
        </authorList>
    </citation>
    <scope>NUCLEOTIDE SEQUENCE [LARGE SCALE GENOMIC DNA]</scope>
</reference>
<feature type="domain" description="C2H2-type" evidence="13">
    <location>
        <begin position="860"/>
        <end position="887"/>
    </location>
</feature>
<evidence type="ECO:0000256" key="9">
    <source>
        <dbReference type="ARBA" id="ARBA00023163"/>
    </source>
</evidence>
<keyword evidence="8" id="KW-0238">DNA-binding</keyword>
<sequence>MERHIREAKGPSLPLPSLRLMIPPLRLVSAAIWQTIQQRHVMDYGMLEEFVTMVTEMVPELLNDSQRAQLILGLRARLVLELCRSKPITDLQTIQPHLDRIQILKPFWGTQADAEVGLSESNFLGLVQSLLKDPGEREHFFQDVFPVEFGPSYDVGIQKLMWQFLSRLEKLLPVSNFQQAALLLSDVPSVLEECVESISHPQQLKTLLQYHRDLCKLDNHDTLSSSDGDCILSALCLPPVERVVIATEQTESETQTLSLNVFMDTFTKELEVDSATLTEYTEMEPGTSMDVIKSEKRVQCEKNNKQSIEFTDPVEHEDMEVHDGNEEENVLGIGPVQDETEGIVEEVNPRYRTVMVIGEDGVAQPYEDSSVRKPKIKTHKDSGSHGEQMKSIDVSDKIISSMLHKPSVELQRIDTTNLILPSRPVRQNRGRKMKTLLARERQQTKTELSEENAFKKCPICGKTFSRGADMKRHQKIHTGERPFQCLQCKKRFLYHFDLRRHRQNVCKVVVSEPKGETSKQLKGRSNMCDMSYKDPQSLEKPRLKCEKDSKKKRSRSPASDEKDTIQKPEGGDTEPSSGVTLEATPEDSDSSSTSTPQDPSYDPSGEPSKTEKHKQSKVCCICKKRLPKSYSMKVHMRSHSDLRPHKCPHCGQTFKNIYDMRKHIVKTVCKVLRADPEEAQAQVHALTHSPLHCTECSRMFADPVKLDRHKLSHKPLKCTMCENSFNGVKPLKKHYLDAHKFSGPFLCTSCDKSYTDLAALIRHERTHTGDLPYQCSHCPRKFNLSAVLVEHERIHTGEKRCLCWECGKGFISNAKLKMHMLCVHRKPEDKHFSCSQCDKSYALQRTLQVHVARHHAGVRFPCTYCGKLFLNMSSLTRHDLIHTQERPFKCTELECGKSFKSKSEVKVHMRYHTGERPFKCKVCGKGFTQNCYLTQHMRTHTGEKPYPCSVCGRKFDDSRKRKRHMMIHTGEKPHKCLKCEKAFSRADLLKAHDRKEH</sequence>
<feature type="domain" description="C2H2-type" evidence="13">
    <location>
        <begin position="974"/>
        <end position="997"/>
    </location>
</feature>
<dbReference type="FunFam" id="3.30.160.60:FF:000384">
    <property type="entry name" value="Zinc finger protein 550"/>
    <property type="match status" value="1"/>
</dbReference>
<evidence type="ECO:0000256" key="11">
    <source>
        <dbReference type="PROSITE-ProRule" id="PRU00042"/>
    </source>
</evidence>
<dbReference type="FunFam" id="3.30.160.60:FF:001498">
    <property type="entry name" value="Zinc finger protein 404"/>
    <property type="match status" value="1"/>
</dbReference>
<feature type="domain" description="C2H2-type" evidence="13">
    <location>
        <begin position="716"/>
        <end position="744"/>
    </location>
</feature>
<dbReference type="GeneTree" id="ENSGT01150000286939"/>
<dbReference type="PROSITE" id="PS50157">
    <property type="entry name" value="ZINC_FINGER_C2H2_2"/>
    <property type="match status" value="13"/>
</dbReference>
<feature type="compositionally biased region" description="Low complexity" evidence="12">
    <location>
        <begin position="590"/>
        <end position="604"/>
    </location>
</feature>
<keyword evidence="15" id="KW-1185">Reference proteome</keyword>
<gene>
    <name evidence="14" type="primary">LOC110498864</name>
</gene>
<proteinExistence type="inferred from homology"/>
<dbReference type="Pfam" id="PF00096">
    <property type="entry name" value="zf-C2H2"/>
    <property type="match status" value="5"/>
</dbReference>
<feature type="domain" description="C2H2-type" evidence="13">
    <location>
        <begin position="832"/>
        <end position="860"/>
    </location>
</feature>
<evidence type="ECO:0000256" key="10">
    <source>
        <dbReference type="ARBA" id="ARBA00023242"/>
    </source>
</evidence>
<evidence type="ECO:0000256" key="4">
    <source>
        <dbReference type="ARBA" id="ARBA00022737"/>
    </source>
</evidence>
<dbReference type="SUPFAM" id="SSF57667">
    <property type="entry name" value="beta-beta-alpha zinc fingers"/>
    <property type="match status" value="8"/>
</dbReference>